<evidence type="ECO:0000259" key="4">
    <source>
        <dbReference type="PROSITE" id="PS01031"/>
    </source>
</evidence>
<dbReference type="PANTHER" id="PTHR47062:SF1">
    <property type="entry name" value="SMALL HEAT SHOCK PROTEIN IBPA"/>
    <property type="match status" value="1"/>
</dbReference>
<evidence type="ECO:0000256" key="1">
    <source>
        <dbReference type="PROSITE-ProRule" id="PRU00285"/>
    </source>
</evidence>
<evidence type="ECO:0000313" key="6">
    <source>
        <dbReference type="Proteomes" id="UP000635565"/>
    </source>
</evidence>
<dbReference type="InterPro" id="IPR008978">
    <property type="entry name" value="HSP20-like_chaperone"/>
</dbReference>
<organism evidence="5 6">
    <name type="scientific">Dictyobacter formicarum</name>
    <dbReference type="NCBI Taxonomy" id="2778368"/>
    <lineage>
        <taxon>Bacteria</taxon>
        <taxon>Bacillati</taxon>
        <taxon>Chloroflexota</taxon>
        <taxon>Ktedonobacteria</taxon>
        <taxon>Ktedonobacterales</taxon>
        <taxon>Dictyobacteraceae</taxon>
        <taxon>Dictyobacter</taxon>
    </lineage>
</organism>
<proteinExistence type="inferred from homology"/>
<gene>
    <name evidence="5" type="ORF">KSZ_05450</name>
</gene>
<evidence type="ECO:0000313" key="5">
    <source>
        <dbReference type="EMBL" id="GHO82539.1"/>
    </source>
</evidence>
<dbReference type="Proteomes" id="UP000635565">
    <property type="component" value="Unassembled WGS sequence"/>
</dbReference>
<name>A0ABQ3V9S6_9CHLR</name>
<dbReference type="InterPro" id="IPR002068">
    <property type="entry name" value="A-crystallin/Hsp20_dom"/>
</dbReference>
<accession>A0ABQ3V9S6</accession>
<reference evidence="5 6" key="1">
    <citation type="journal article" date="2021" name="Int. J. Syst. Evol. Microbiol.">
        <title>Reticulibacter mediterranei gen. nov., sp. nov., within the new family Reticulibacteraceae fam. nov., and Ktedonospora formicarum gen. nov., sp. nov., Ktedonobacter robiniae sp. nov., Dictyobacter formicarum sp. nov. and Dictyobacter arantiisoli sp. nov., belonging to the class Ktedonobacteria.</title>
        <authorList>
            <person name="Yabe S."/>
            <person name="Zheng Y."/>
            <person name="Wang C.M."/>
            <person name="Sakai Y."/>
            <person name="Abe K."/>
            <person name="Yokota A."/>
            <person name="Donadio S."/>
            <person name="Cavaletti L."/>
            <person name="Monciardini P."/>
        </authorList>
    </citation>
    <scope>NUCLEOTIDE SEQUENCE [LARGE SCALE GENOMIC DNA]</scope>
    <source>
        <strain evidence="5 6">SOSP1-9</strain>
    </source>
</reference>
<dbReference type="PROSITE" id="PS01031">
    <property type="entry name" value="SHSP"/>
    <property type="match status" value="1"/>
</dbReference>
<keyword evidence="6" id="KW-1185">Reference proteome</keyword>
<comment type="similarity">
    <text evidence="1 2">Belongs to the small heat shock protein (HSP20) family.</text>
</comment>
<protein>
    <submittedName>
        <fullName evidence="5">Heat-shock protein Hsp20</fullName>
    </submittedName>
</protein>
<dbReference type="RefSeq" id="WP_201360215.1">
    <property type="nucleotide sequence ID" value="NZ_BNJJ01000002.1"/>
</dbReference>
<evidence type="ECO:0000256" key="3">
    <source>
        <dbReference type="SAM" id="MobiDB-lite"/>
    </source>
</evidence>
<dbReference type="PANTHER" id="PTHR47062">
    <property type="match status" value="1"/>
</dbReference>
<dbReference type="EMBL" id="BNJJ01000002">
    <property type="protein sequence ID" value="GHO82539.1"/>
    <property type="molecule type" value="Genomic_DNA"/>
</dbReference>
<dbReference type="SUPFAM" id="SSF49764">
    <property type="entry name" value="HSP20-like chaperones"/>
    <property type="match status" value="1"/>
</dbReference>
<dbReference type="CDD" id="cd06464">
    <property type="entry name" value="ACD_sHsps-like"/>
    <property type="match status" value="1"/>
</dbReference>
<sequence>MANIQPYHPFNDLLSLRDATNRLFEATFPRSLQQFVKNGGDLDLYETANGYDVHIPIPGAKPEEVDITILNDAVTVRWERAPKPPEESKNLHRGIQYGVFQEQFTLPVEINAEAAGASFRDGILSIHLPKAEQSKSRKIRVSTQESAEDKSL</sequence>
<dbReference type="Gene3D" id="2.60.40.790">
    <property type="match status" value="1"/>
</dbReference>
<comment type="caution">
    <text evidence="5">The sequence shown here is derived from an EMBL/GenBank/DDBJ whole genome shotgun (WGS) entry which is preliminary data.</text>
</comment>
<feature type="region of interest" description="Disordered" evidence="3">
    <location>
        <begin position="131"/>
        <end position="152"/>
    </location>
</feature>
<evidence type="ECO:0000256" key="2">
    <source>
        <dbReference type="RuleBase" id="RU003616"/>
    </source>
</evidence>
<dbReference type="Pfam" id="PF00011">
    <property type="entry name" value="HSP20"/>
    <property type="match status" value="1"/>
</dbReference>
<feature type="domain" description="SHSP" evidence="4">
    <location>
        <begin position="33"/>
        <end position="144"/>
    </location>
</feature>